<dbReference type="RefSeq" id="WP_052548844.1">
    <property type="nucleotide sequence ID" value="NZ_JMCC02000031.1"/>
</dbReference>
<gene>
    <name evidence="3" type="ORF">DB30_03997</name>
</gene>
<dbReference type="Proteomes" id="UP000031599">
    <property type="component" value="Unassembled WGS sequence"/>
</dbReference>
<keyword evidence="2" id="KW-0732">Signal</keyword>
<feature type="region of interest" description="Disordered" evidence="1">
    <location>
        <begin position="31"/>
        <end position="85"/>
    </location>
</feature>
<reference evidence="3 4" key="1">
    <citation type="submission" date="2014-12" db="EMBL/GenBank/DDBJ databases">
        <title>Genome assembly of Enhygromyxa salina DSM 15201.</title>
        <authorList>
            <person name="Sharma G."/>
            <person name="Subramanian S."/>
        </authorList>
    </citation>
    <scope>NUCLEOTIDE SEQUENCE [LARGE SCALE GENOMIC DNA]</scope>
    <source>
        <strain evidence="3 4">DSM 15201</strain>
    </source>
</reference>
<protein>
    <submittedName>
        <fullName evidence="3">Chitinase</fullName>
    </submittedName>
</protein>
<evidence type="ECO:0000256" key="2">
    <source>
        <dbReference type="SAM" id="SignalP"/>
    </source>
</evidence>
<proteinExistence type="predicted"/>
<comment type="caution">
    <text evidence="3">The sequence shown here is derived from an EMBL/GenBank/DDBJ whole genome shotgun (WGS) entry which is preliminary data.</text>
</comment>
<accession>A0A0C2D563</accession>
<dbReference type="AlphaFoldDB" id="A0A0C2D563"/>
<evidence type="ECO:0000256" key="1">
    <source>
        <dbReference type="SAM" id="MobiDB-lite"/>
    </source>
</evidence>
<dbReference type="EMBL" id="JMCC02000031">
    <property type="protein sequence ID" value="KIG16835.1"/>
    <property type="molecule type" value="Genomic_DNA"/>
</dbReference>
<feature type="chain" id="PRO_5002147114" evidence="2">
    <location>
        <begin position="19"/>
        <end position="516"/>
    </location>
</feature>
<organism evidence="3 4">
    <name type="scientific">Enhygromyxa salina</name>
    <dbReference type="NCBI Taxonomy" id="215803"/>
    <lineage>
        <taxon>Bacteria</taxon>
        <taxon>Pseudomonadati</taxon>
        <taxon>Myxococcota</taxon>
        <taxon>Polyangia</taxon>
        <taxon>Nannocystales</taxon>
        <taxon>Nannocystaceae</taxon>
        <taxon>Enhygromyxa</taxon>
    </lineage>
</organism>
<sequence length="516" mass="54289">MQLRAFALGGLCSGLVLGSVACLGPNPLITAGEAGTESATSDIPGDGDPGDGDPGDGDGDPGDGDPGDGDPGDGDGDPDGCANGMLDGDETDVDCGGSCDACEPGGACLDADDCDSFVCDADVCAAPSCVDEVENGDELEADCGGSCRFCEHSPFVDEFDDYDSGHALVPNVAMFEDREFALGYLAFSASEFRLRWFDEFATPLGPSLMVTTDLMQSVAASQGLVATDDVDTHNVYAVLNGENPMSSNRDVFSIRRGPNTPASLLAIYQGPAVVSYADIALDGDIATFVWEQDGEIFLRRYDYGLDLLVAPEIRANTDFATRPGKQPVVAQRNGVSVVAWIACDVNDPTDCDMELRSSDSGWLEDAPVQVGLDPHAYTYPQIAVAEDNRVAVVCGGGPANDNQNAWAAQFNAALAPDGSPWLLQGSMPSQTLADVAALESGDFVYAWSDTAVKRIRIRRFIGPDLPRVTNVGDEAPWAAMNNPGWVRLATTANILAVVWANTVDNFSEIQGQVLSY</sequence>
<name>A0A0C2D563_9BACT</name>
<dbReference type="PROSITE" id="PS51257">
    <property type="entry name" value="PROKAR_LIPOPROTEIN"/>
    <property type="match status" value="1"/>
</dbReference>
<evidence type="ECO:0000313" key="4">
    <source>
        <dbReference type="Proteomes" id="UP000031599"/>
    </source>
</evidence>
<feature type="compositionally biased region" description="Acidic residues" evidence="1">
    <location>
        <begin position="48"/>
        <end position="78"/>
    </location>
</feature>
<feature type="signal peptide" evidence="2">
    <location>
        <begin position="1"/>
        <end position="18"/>
    </location>
</feature>
<evidence type="ECO:0000313" key="3">
    <source>
        <dbReference type="EMBL" id="KIG16835.1"/>
    </source>
</evidence>